<keyword evidence="3" id="KW-1185">Reference proteome</keyword>
<reference evidence="2 3" key="1">
    <citation type="submission" date="2016-02" db="EMBL/GenBank/DDBJ databases">
        <title>Genome analysis of coral dinoflagellate symbionts highlights evolutionary adaptations to a symbiotic lifestyle.</title>
        <authorList>
            <person name="Aranda M."/>
            <person name="Li Y."/>
            <person name="Liew Y.J."/>
            <person name="Baumgarten S."/>
            <person name="Simakov O."/>
            <person name="Wilson M."/>
            <person name="Piel J."/>
            <person name="Ashoor H."/>
            <person name="Bougouffa S."/>
            <person name="Bajic V.B."/>
            <person name="Ryu T."/>
            <person name="Ravasi T."/>
            <person name="Bayer T."/>
            <person name="Micklem G."/>
            <person name="Kim H."/>
            <person name="Bhak J."/>
            <person name="Lajeunesse T.C."/>
            <person name="Voolstra C.R."/>
        </authorList>
    </citation>
    <scope>NUCLEOTIDE SEQUENCE [LARGE SCALE GENOMIC DNA]</scope>
    <source>
        <strain evidence="2 3">CCMP2467</strain>
    </source>
</reference>
<dbReference type="EMBL" id="LSRX01000788">
    <property type="protein sequence ID" value="OLP88916.1"/>
    <property type="molecule type" value="Genomic_DNA"/>
</dbReference>
<evidence type="ECO:0000313" key="2">
    <source>
        <dbReference type="EMBL" id="OLP88916.1"/>
    </source>
</evidence>
<dbReference type="Proteomes" id="UP000186817">
    <property type="component" value="Unassembled WGS sequence"/>
</dbReference>
<comment type="caution">
    <text evidence="2">The sequence shown here is derived from an EMBL/GenBank/DDBJ whole genome shotgun (WGS) entry which is preliminary data.</text>
</comment>
<dbReference type="OrthoDB" id="427152at2759"/>
<accession>A0A1Q9D176</accession>
<evidence type="ECO:0000313" key="3">
    <source>
        <dbReference type="Proteomes" id="UP000186817"/>
    </source>
</evidence>
<sequence length="231" mass="23948">MHGLEAAAAICNLGGPVHDAVHLHPENRLLAARAAQEAAQSTPTAGNLLQQPWLSFLVTLVCDKAAIVLRALLYGTLTATESVATTSSQAALHAGLQTLDAIDIPATLRKRVLTLQSAGASPQHSAAHCALLSEQGPSSLRTIVPMTPHCGAGGFIYLAARMLLDRALPRLASLPQSSSADVSFSVAVGERSTPEPRGPQHSSTSGAVSHRTGPRRPTSRAGFVRDAAKAP</sequence>
<evidence type="ECO:0000256" key="1">
    <source>
        <dbReference type="SAM" id="MobiDB-lite"/>
    </source>
</evidence>
<dbReference type="AlphaFoldDB" id="A0A1Q9D176"/>
<organism evidence="2 3">
    <name type="scientific">Symbiodinium microadriaticum</name>
    <name type="common">Dinoflagellate</name>
    <name type="synonym">Zooxanthella microadriatica</name>
    <dbReference type="NCBI Taxonomy" id="2951"/>
    <lineage>
        <taxon>Eukaryota</taxon>
        <taxon>Sar</taxon>
        <taxon>Alveolata</taxon>
        <taxon>Dinophyceae</taxon>
        <taxon>Suessiales</taxon>
        <taxon>Symbiodiniaceae</taxon>
        <taxon>Symbiodinium</taxon>
    </lineage>
</organism>
<protein>
    <submittedName>
        <fullName evidence="2">Uncharacterized protein</fullName>
    </submittedName>
</protein>
<proteinExistence type="predicted"/>
<gene>
    <name evidence="2" type="ORF">AK812_SmicGene29692</name>
</gene>
<name>A0A1Q9D176_SYMMI</name>
<feature type="region of interest" description="Disordered" evidence="1">
    <location>
        <begin position="185"/>
        <end position="231"/>
    </location>
</feature>